<accession>G0NEM4</accession>
<dbReference type="AlphaFoldDB" id="G0NEM4"/>
<dbReference type="PROSITE" id="PS50089">
    <property type="entry name" value="ZF_RING_2"/>
    <property type="match status" value="1"/>
</dbReference>
<keyword evidence="2" id="KW-0862">Zinc</keyword>
<evidence type="ECO:0000313" key="7">
    <source>
        <dbReference type="EMBL" id="EGT58888.1"/>
    </source>
</evidence>
<keyword evidence="1 3" id="KW-0863">Zinc-finger</keyword>
<dbReference type="GO" id="GO:0008270">
    <property type="term" value="F:zinc ion binding"/>
    <property type="evidence" value="ECO:0007669"/>
    <property type="project" value="UniProtKB-KW"/>
</dbReference>
<evidence type="ECO:0000256" key="3">
    <source>
        <dbReference type="PROSITE-ProRule" id="PRU00175"/>
    </source>
</evidence>
<gene>
    <name evidence="7" type="ORF">CAEBREN_09010</name>
</gene>
<evidence type="ECO:0000256" key="1">
    <source>
        <dbReference type="ARBA" id="ARBA00022771"/>
    </source>
</evidence>
<dbReference type="InterPro" id="IPR001841">
    <property type="entry name" value="Znf_RING"/>
</dbReference>
<dbReference type="OMA" id="CIRSSEY"/>
<evidence type="ECO:0000259" key="6">
    <source>
        <dbReference type="PROSITE" id="PS50089"/>
    </source>
</evidence>
<keyword evidence="1 3" id="KW-0479">Metal-binding</keyword>
<evidence type="ECO:0000256" key="4">
    <source>
        <dbReference type="SAM" id="Coils"/>
    </source>
</evidence>
<dbReference type="HOGENOM" id="CLU_007994_1_1_1"/>
<dbReference type="Gene3D" id="3.30.40.10">
    <property type="entry name" value="Zinc/RING finger domain, C3HC4 (zinc finger)"/>
    <property type="match status" value="1"/>
</dbReference>
<dbReference type="InterPro" id="IPR056711">
    <property type="entry name" value="DUF7809"/>
</dbReference>
<dbReference type="OrthoDB" id="8062037at2759"/>
<keyword evidence="4" id="KW-0175">Coiled coil</keyword>
<dbReference type="InParanoid" id="G0NEM4"/>
<dbReference type="Pfam" id="PF13639">
    <property type="entry name" value="zf-RING_2"/>
    <property type="match status" value="1"/>
</dbReference>
<evidence type="ECO:0000256" key="2">
    <source>
        <dbReference type="ARBA" id="ARBA00022833"/>
    </source>
</evidence>
<dbReference type="GO" id="GO:0045121">
    <property type="term" value="C:membrane raft"/>
    <property type="evidence" value="ECO:0007669"/>
    <property type="project" value="TreeGrafter"/>
</dbReference>
<sequence length="958" mass="110145">MSAQQRIIERFEDAYKIFPTKYKSLKNVSYIYKRSLFNIMYRLFVRAVADFKSPLANDILVFYLKKMESRLENHSEMIEYPEELMVETTMSMLEIDREVYKDQVDKNAIIESCQMMLKECGLEVTDSELSAITKPSFEAFPIKKNRKMYKEIITVLAYVFSHIEVFHMEFFLPKDPEDTFNPVIRLFSNKNTHLVMANEVLENMREQGIDVSSLEEEVSTMSPYATWSFRELAGKIDTKNIEFVKIPLDLFDIDCSIPTSNGGFIKACTMFGNSEETTPVDNETRVSAMDEQPSEKKVTSPAAESSKLCVETTLDNLSSEESSSEDVTSSKTDDPASESSIDSTTPDTEPLIIQKKQKKVKKSKKQNSPEEIQPESNTCPKCIRSSEYSRATNEKLRISKVENKHLKKNLAAVEMENIEQKEIIEMLKKKLQEKEEELQKKNTVIEVLEAEKEVMQQENHENKEKIKELELELQTVKPTTSTISTQTIEQPSVSIELSENAKDGLYILLKVRNTLKTENPIQKIQEVTGQLSEKSHDKQTQLTANCEVKMFERKANFYVNALDSHIRWVLSQSDLPSNWDPCLPEFPGYSQKFQTAYKTILKSDPPKICETLLKAPLEELEDTECVICSDDMDSFEGTLKCENCKRRYHDECAKKWFKVKRTCPMCSKSMLDEEEISFGLCSKSEYEIVQTLPFIIETVRIGPSLTGNTNIADAYFTTCQHQKTLHGVPTETAIQNFINAVKHPKTVIDSLIFNIGSAQDTIYSKMIPELKARKIKIRAKKFLLNGTYQSKELDYTYETYLELLEFLDAKVLEMIEVGSIVGDGFLNKLVKTDHWKNAKTVSMCVAKCDNVNLEDFLHFTKLNLRGYNYLNPENTMKLVENFQKRNLPVNSFFIVSSYIRSLTMAIDDRQSEEFFDMPTTGNKIHVEEFSLMVQGRVVGSVEEENLNIHQLLFHLHVQ</sequence>
<dbReference type="Pfam" id="PF25100">
    <property type="entry name" value="DUF7809"/>
    <property type="match status" value="1"/>
</dbReference>
<reference evidence="8" key="1">
    <citation type="submission" date="2011-07" db="EMBL/GenBank/DDBJ databases">
        <authorList>
            <consortium name="Caenorhabditis brenneri Sequencing and Analysis Consortium"/>
            <person name="Wilson R.K."/>
        </authorList>
    </citation>
    <scope>NUCLEOTIDE SEQUENCE [LARGE SCALE GENOMIC DNA]</scope>
    <source>
        <strain evidence="8">PB2801</strain>
    </source>
</reference>
<dbReference type="eggNOG" id="KOG0800">
    <property type="taxonomic scope" value="Eukaryota"/>
</dbReference>
<feature type="domain" description="RING-type" evidence="6">
    <location>
        <begin position="625"/>
        <end position="667"/>
    </location>
</feature>
<proteinExistence type="predicted"/>
<dbReference type="EMBL" id="GL379873">
    <property type="protein sequence ID" value="EGT58888.1"/>
    <property type="molecule type" value="Genomic_DNA"/>
</dbReference>
<feature type="compositionally biased region" description="Polar residues" evidence="5">
    <location>
        <begin position="337"/>
        <end position="347"/>
    </location>
</feature>
<dbReference type="Proteomes" id="UP000008068">
    <property type="component" value="Unassembled WGS sequence"/>
</dbReference>
<feature type="coiled-coil region" evidence="4">
    <location>
        <begin position="410"/>
        <end position="472"/>
    </location>
</feature>
<evidence type="ECO:0000256" key="5">
    <source>
        <dbReference type="SAM" id="MobiDB-lite"/>
    </source>
</evidence>
<feature type="region of interest" description="Disordered" evidence="5">
    <location>
        <begin position="274"/>
        <end position="381"/>
    </location>
</feature>
<evidence type="ECO:0000313" key="8">
    <source>
        <dbReference type="Proteomes" id="UP000008068"/>
    </source>
</evidence>
<dbReference type="InterPro" id="IPR013083">
    <property type="entry name" value="Znf_RING/FYVE/PHD"/>
</dbReference>
<dbReference type="GO" id="GO:0045087">
    <property type="term" value="P:innate immune response"/>
    <property type="evidence" value="ECO:0007669"/>
    <property type="project" value="TreeGrafter"/>
</dbReference>
<name>G0NEM4_CAEBE</name>
<dbReference type="SUPFAM" id="SSF57850">
    <property type="entry name" value="RING/U-box"/>
    <property type="match status" value="1"/>
</dbReference>
<feature type="compositionally biased region" description="Basic residues" evidence="5">
    <location>
        <begin position="355"/>
        <end position="365"/>
    </location>
</feature>
<keyword evidence="8" id="KW-1185">Reference proteome</keyword>
<protein>
    <recommendedName>
        <fullName evidence="6">RING-type domain-containing protein</fullName>
    </recommendedName>
</protein>
<dbReference type="STRING" id="135651.G0NEM4"/>
<dbReference type="InterPro" id="IPR002900">
    <property type="entry name" value="DUF38/FTH_CAE_spp"/>
</dbReference>
<feature type="compositionally biased region" description="Low complexity" evidence="5">
    <location>
        <begin position="311"/>
        <end position="330"/>
    </location>
</feature>
<organism evidence="8">
    <name type="scientific">Caenorhabditis brenneri</name>
    <name type="common">Nematode worm</name>
    <dbReference type="NCBI Taxonomy" id="135651"/>
    <lineage>
        <taxon>Eukaryota</taxon>
        <taxon>Metazoa</taxon>
        <taxon>Ecdysozoa</taxon>
        <taxon>Nematoda</taxon>
        <taxon>Chromadorea</taxon>
        <taxon>Rhabditida</taxon>
        <taxon>Rhabditina</taxon>
        <taxon>Rhabditomorpha</taxon>
        <taxon>Rhabditoidea</taxon>
        <taxon>Rhabditidae</taxon>
        <taxon>Peloderinae</taxon>
        <taxon>Caenorhabditis</taxon>
    </lineage>
</organism>
<dbReference type="Pfam" id="PF01827">
    <property type="entry name" value="FTH"/>
    <property type="match status" value="1"/>
</dbReference>
<dbReference type="SMART" id="SM00184">
    <property type="entry name" value="RING"/>
    <property type="match status" value="1"/>
</dbReference>
<dbReference type="PANTHER" id="PTHR21447:SF11">
    <property type="entry name" value="RING-TYPE DOMAIN-CONTAINING PROTEIN"/>
    <property type="match status" value="1"/>
</dbReference>
<dbReference type="PANTHER" id="PTHR21447">
    <property type="entry name" value="RING-TYPE DOMAIN-CONTAINING PROTEIN-RELATED"/>
    <property type="match status" value="1"/>
</dbReference>